<keyword evidence="3" id="KW-1185">Reference proteome</keyword>
<dbReference type="OrthoDB" id="5397031at2"/>
<dbReference type="Proteomes" id="UP000287502">
    <property type="component" value="Chromosome"/>
</dbReference>
<gene>
    <name evidence="2" type="ORF">EP073_03290</name>
</gene>
<dbReference type="KEGG" id="gtl:EP073_03290"/>
<organism evidence="2 3">
    <name type="scientific">Geovibrio thiophilus</name>
    <dbReference type="NCBI Taxonomy" id="139438"/>
    <lineage>
        <taxon>Bacteria</taxon>
        <taxon>Pseudomonadati</taxon>
        <taxon>Deferribacterota</taxon>
        <taxon>Deferribacteres</taxon>
        <taxon>Deferribacterales</taxon>
        <taxon>Geovibrionaceae</taxon>
        <taxon>Geovibrio</taxon>
    </lineage>
</organism>
<dbReference type="Gene3D" id="3.30.750.24">
    <property type="entry name" value="STAS domain"/>
    <property type="match status" value="1"/>
</dbReference>
<evidence type="ECO:0000313" key="3">
    <source>
        <dbReference type="Proteomes" id="UP000287502"/>
    </source>
</evidence>
<dbReference type="AlphaFoldDB" id="A0A3R5Y5X6"/>
<sequence length="116" mass="12805">MLDITEEKIGSDCVLSLSGDLTVCNIGQVREKLMELYSTENSVRVNIAGESSIDFTFFQLMCSAHRTFSSVGKNISFDKTEGCPLELKKFSLGFSRRSGCSQDKCGSCLWAVKENV</sequence>
<evidence type="ECO:0000259" key="1">
    <source>
        <dbReference type="Pfam" id="PF13466"/>
    </source>
</evidence>
<proteinExistence type="predicted"/>
<dbReference type="Pfam" id="PF13466">
    <property type="entry name" value="STAS_2"/>
    <property type="match status" value="1"/>
</dbReference>
<reference evidence="2 3" key="1">
    <citation type="submission" date="2019-01" db="EMBL/GenBank/DDBJ databases">
        <title>Geovibrio thiophilus DSM 11263, complete genome.</title>
        <authorList>
            <person name="Spring S."/>
            <person name="Bunk B."/>
            <person name="Sproer C."/>
        </authorList>
    </citation>
    <scope>NUCLEOTIDE SEQUENCE [LARGE SCALE GENOMIC DNA]</scope>
    <source>
        <strain evidence="2 3">DSM 11263</strain>
    </source>
</reference>
<protein>
    <submittedName>
        <fullName evidence="2">STAS domain-containing protein</fullName>
    </submittedName>
</protein>
<evidence type="ECO:0000313" key="2">
    <source>
        <dbReference type="EMBL" id="QAR32459.1"/>
    </source>
</evidence>
<dbReference type="RefSeq" id="WP_128465746.1">
    <property type="nucleotide sequence ID" value="NZ_CP035108.1"/>
</dbReference>
<dbReference type="EMBL" id="CP035108">
    <property type="protein sequence ID" value="QAR32459.1"/>
    <property type="molecule type" value="Genomic_DNA"/>
</dbReference>
<accession>A0A3R5Y5X6</accession>
<feature type="domain" description="MlaB-like STAS" evidence="1">
    <location>
        <begin position="15"/>
        <end position="81"/>
    </location>
</feature>
<dbReference type="InterPro" id="IPR058548">
    <property type="entry name" value="MlaB-like_STAS"/>
</dbReference>
<dbReference type="InterPro" id="IPR036513">
    <property type="entry name" value="STAS_dom_sf"/>
</dbReference>
<dbReference type="SUPFAM" id="SSF52091">
    <property type="entry name" value="SpoIIaa-like"/>
    <property type="match status" value="1"/>
</dbReference>
<name>A0A3R5Y5X6_9BACT</name>